<organism evidence="1 2">
    <name type="scientific">Fervidobacterium pennivorans</name>
    <dbReference type="NCBI Taxonomy" id="93466"/>
    <lineage>
        <taxon>Bacteria</taxon>
        <taxon>Thermotogati</taxon>
        <taxon>Thermotogota</taxon>
        <taxon>Thermotogae</taxon>
        <taxon>Thermotogales</taxon>
        <taxon>Fervidobacteriaceae</taxon>
        <taxon>Fervidobacterium</taxon>
    </lineage>
</organism>
<dbReference type="OrthoDB" id="44967at2"/>
<dbReference type="PATRIC" id="fig|93466.3.peg.1125"/>
<reference evidence="1 2" key="1">
    <citation type="submission" date="2014-08" db="EMBL/GenBank/DDBJ databases">
        <title>Fervidobacterium pennivorans DYC genome.</title>
        <authorList>
            <person name="Wushke S."/>
        </authorList>
    </citation>
    <scope>NUCLEOTIDE SEQUENCE [LARGE SCALE GENOMIC DNA]</scope>
    <source>
        <strain evidence="1 2">DYC</strain>
    </source>
</reference>
<accession>A0A172T5N2</accession>
<dbReference type="EMBL" id="CP011393">
    <property type="protein sequence ID" value="ANE42280.1"/>
    <property type="molecule type" value="Genomic_DNA"/>
</dbReference>
<dbReference type="AlphaFoldDB" id="A0A172T5N2"/>
<sequence length="197" mass="22618">MDSLLHLITNFFELVMNAFGKIKRFSRRFAKKSSQILTLAIIHYDGRGLQSVLKEFSLEVNTADVLIARNITQDELKLVKKLLKKSVVFFDKNGVLIFKHGNIANFVSNFDVQKLRALEKHGTKVIVTLDKKVAWMISQMFPFYCVVPGEPFQETVITAPIPLTRNSDGFYFSKIAYRNQVTIIDLNIEILKDFKVN</sequence>
<name>A0A172T5N2_FERPE</name>
<evidence type="ECO:0000313" key="1">
    <source>
        <dbReference type="EMBL" id="ANE42280.1"/>
    </source>
</evidence>
<gene>
    <name evidence="1" type="ORF">JM64_05310</name>
</gene>
<dbReference type="KEGG" id="fng:JM64_05310"/>
<dbReference type="Proteomes" id="UP000077096">
    <property type="component" value="Chromosome"/>
</dbReference>
<evidence type="ECO:0000313" key="2">
    <source>
        <dbReference type="Proteomes" id="UP000077096"/>
    </source>
</evidence>
<proteinExistence type="predicted"/>
<protein>
    <submittedName>
        <fullName evidence="1">Uncharacterized protein</fullName>
    </submittedName>
</protein>